<reference evidence="1 2" key="1">
    <citation type="submission" date="2015-07" db="EMBL/GenBank/DDBJ databases">
        <title>Comparative genomics of the Sigatoka disease complex on banana suggests a link between parallel evolutionary changes in Pseudocercospora fijiensis and Pseudocercospora eumusae and increased virulence on the banana host.</title>
        <authorList>
            <person name="Chang T.-C."/>
            <person name="Salvucci A."/>
            <person name="Crous P.W."/>
            <person name="Stergiopoulos I."/>
        </authorList>
    </citation>
    <scope>NUCLEOTIDE SEQUENCE [LARGE SCALE GENOMIC DNA]</scope>
    <source>
        <strain evidence="1 2">CBS 114824</strain>
    </source>
</reference>
<protein>
    <submittedName>
        <fullName evidence="1">Uncharacterized protein</fullName>
    </submittedName>
</protein>
<proteinExistence type="predicted"/>
<comment type="caution">
    <text evidence="1">The sequence shown here is derived from an EMBL/GenBank/DDBJ whole genome shotgun (WGS) entry which is preliminary data.</text>
</comment>
<name>A0A139HSX1_9PEZI</name>
<dbReference type="Proteomes" id="UP000070133">
    <property type="component" value="Unassembled WGS sequence"/>
</dbReference>
<evidence type="ECO:0000313" key="2">
    <source>
        <dbReference type="Proteomes" id="UP000070133"/>
    </source>
</evidence>
<dbReference type="EMBL" id="LFZN01000012">
    <property type="protein sequence ID" value="KXT05561.1"/>
    <property type="molecule type" value="Genomic_DNA"/>
</dbReference>
<keyword evidence="2" id="KW-1185">Reference proteome</keyword>
<sequence>MLKARGLEYPTWEKACRNLQGRDKIEFERYVFIRGKDHPQTAVTVPASFLQLHVRIGTHVPRDWRKSRKCLLRRKLSLAALTKSNKPCLDPPPHAPVSVTVGSNSKYCLTEFHRVFATALGGSEPLSWA</sequence>
<organism evidence="1 2">
    <name type="scientific">Pseudocercospora eumusae</name>
    <dbReference type="NCBI Taxonomy" id="321146"/>
    <lineage>
        <taxon>Eukaryota</taxon>
        <taxon>Fungi</taxon>
        <taxon>Dikarya</taxon>
        <taxon>Ascomycota</taxon>
        <taxon>Pezizomycotina</taxon>
        <taxon>Dothideomycetes</taxon>
        <taxon>Dothideomycetidae</taxon>
        <taxon>Mycosphaerellales</taxon>
        <taxon>Mycosphaerellaceae</taxon>
        <taxon>Pseudocercospora</taxon>
    </lineage>
</organism>
<gene>
    <name evidence="1" type="ORF">AC578_3748</name>
</gene>
<dbReference type="AlphaFoldDB" id="A0A139HSX1"/>
<accession>A0A139HSX1</accession>
<evidence type="ECO:0000313" key="1">
    <source>
        <dbReference type="EMBL" id="KXT05561.1"/>
    </source>
</evidence>